<sequence>MTYRSGTGAEVSSSLDRVVVDEVVAGLPVREFRWYKVVRDMVGPMRLRSMAVCASLAAVFACGSAGPPDRSPPVADPSSPVLAPKVPARVAQVPAVRSKQTGSLRLLPSVAGVLIVATYFGGGCSKGCEPIERSGTAAWWCAGPPCKITSRPAPMPDRDPWNVDDGRNVVYVQPSSGYDQSVIDLARCDPIGCRAAESVTAALAGRTLLMAAVDGTDLLMLHKTSKKSSLDPPTPEEHDLWLARCPIVSCLAGWTSHRIATVPYLRSYDVALGVRDGRPVVAYREDRPDRTTLLLCADRACVSTPRAVKVDGMGMSHRMSMRVLPSGRIAMLAGSTLMTCDDPACTTASVVTLPKGRARAVDDTDFTVDAAGRPLIVTNDSNGELLLRTCAEESCRSSSSVVVGLRVLGDARPGVAVDAAGNPLIAVLARNTLTVVACETRDCR</sequence>
<evidence type="ECO:0000313" key="1">
    <source>
        <dbReference type="EMBL" id="GIJ72749.1"/>
    </source>
</evidence>
<keyword evidence="2" id="KW-1185">Reference proteome</keyword>
<organism evidence="1 2">
    <name type="scientific">Virgisporangium ochraceum</name>
    <dbReference type="NCBI Taxonomy" id="65505"/>
    <lineage>
        <taxon>Bacteria</taxon>
        <taxon>Bacillati</taxon>
        <taxon>Actinomycetota</taxon>
        <taxon>Actinomycetes</taxon>
        <taxon>Micromonosporales</taxon>
        <taxon>Micromonosporaceae</taxon>
        <taxon>Virgisporangium</taxon>
    </lineage>
</organism>
<dbReference type="EMBL" id="BOPH01000105">
    <property type="protein sequence ID" value="GIJ72749.1"/>
    <property type="molecule type" value="Genomic_DNA"/>
</dbReference>
<dbReference type="Proteomes" id="UP000635606">
    <property type="component" value="Unassembled WGS sequence"/>
</dbReference>
<accession>A0A8J3ZYY8</accession>
<gene>
    <name evidence="1" type="ORF">Voc01_076660</name>
</gene>
<comment type="caution">
    <text evidence="1">The sequence shown here is derived from an EMBL/GenBank/DDBJ whole genome shotgun (WGS) entry which is preliminary data.</text>
</comment>
<reference evidence="1" key="1">
    <citation type="submission" date="2021-01" db="EMBL/GenBank/DDBJ databases">
        <title>Whole genome shotgun sequence of Virgisporangium ochraceum NBRC 16418.</title>
        <authorList>
            <person name="Komaki H."/>
            <person name="Tamura T."/>
        </authorList>
    </citation>
    <scope>NUCLEOTIDE SEQUENCE</scope>
    <source>
        <strain evidence="1">NBRC 16418</strain>
    </source>
</reference>
<name>A0A8J3ZYY8_9ACTN</name>
<dbReference type="RefSeq" id="WP_203932598.1">
    <property type="nucleotide sequence ID" value="NZ_BOPH01000105.1"/>
</dbReference>
<protein>
    <submittedName>
        <fullName evidence="1">Uncharacterized protein</fullName>
    </submittedName>
</protein>
<dbReference type="AlphaFoldDB" id="A0A8J3ZYY8"/>
<evidence type="ECO:0000313" key="2">
    <source>
        <dbReference type="Proteomes" id="UP000635606"/>
    </source>
</evidence>
<proteinExistence type="predicted"/>